<dbReference type="InterPro" id="IPR036864">
    <property type="entry name" value="Zn2-C6_fun-type_DNA-bd_sf"/>
</dbReference>
<keyword evidence="2" id="KW-0539">Nucleus</keyword>
<evidence type="ECO:0000256" key="2">
    <source>
        <dbReference type="ARBA" id="ARBA00023242"/>
    </source>
</evidence>
<dbReference type="GO" id="GO:0008270">
    <property type="term" value="F:zinc ion binding"/>
    <property type="evidence" value="ECO:0007669"/>
    <property type="project" value="InterPro"/>
</dbReference>
<dbReference type="EMBL" id="CAJPDS010000096">
    <property type="protein sequence ID" value="CAF9936947.1"/>
    <property type="molecule type" value="Genomic_DNA"/>
</dbReference>
<dbReference type="Pfam" id="PF11951">
    <property type="entry name" value="Fungal_trans_2"/>
    <property type="match status" value="1"/>
</dbReference>
<dbReference type="Gene3D" id="4.10.240.10">
    <property type="entry name" value="Zn(2)-C6 fungal-type DNA-binding domain"/>
    <property type="match status" value="1"/>
</dbReference>
<keyword evidence="5" id="KW-1185">Reference proteome</keyword>
<proteinExistence type="predicted"/>
<accession>A0A8H3G9A5</accession>
<dbReference type="SMART" id="SM00066">
    <property type="entry name" value="GAL4"/>
    <property type="match status" value="1"/>
</dbReference>
<name>A0A8H3G9A5_9LECA</name>
<dbReference type="GO" id="GO:0045944">
    <property type="term" value="P:positive regulation of transcription by RNA polymerase II"/>
    <property type="evidence" value="ECO:0007669"/>
    <property type="project" value="TreeGrafter"/>
</dbReference>
<reference evidence="4" key="1">
    <citation type="submission" date="2021-03" db="EMBL/GenBank/DDBJ databases">
        <authorList>
            <person name="Tagirdzhanova G."/>
        </authorList>
    </citation>
    <scope>NUCLEOTIDE SEQUENCE</scope>
</reference>
<dbReference type="GO" id="GO:0000976">
    <property type="term" value="F:transcription cis-regulatory region binding"/>
    <property type="evidence" value="ECO:0007669"/>
    <property type="project" value="TreeGrafter"/>
</dbReference>
<evidence type="ECO:0000256" key="1">
    <source>
        <dbReference type="ARBA" id="ARBA00004123"/>
    </source>
</evidence>
<dbReference type="InterPro" id="IPR021858">
    <property type="entry name" value="Fun_TF"/>
</dbReference>
<dbReference type="PANTHER" id="PTHR37534">
    <property type="entry name" value="TRANSCRIPTIONAL ACTIVATOR PROTEIN UGA3"/>
    <property type="match status" value="1"/>
</dbReference>
<dbReference type="OrthoDB" id="3598904at2759"/>
<dbReference type="GO" id="GO:0005634">
    <property type="term" value="C:nucleus"/>
    <property type="evidence" value="ECO:0007669"/>
    <property type="project" value="UniProtKB-SubCell"/>
</dbReference>
<dbReference type="PROSITE" id="PS00463">
    <property type="entry name" value="ZN2_CY6_FUNGAL_1"/>
    <property type="match status" value="1"/>
</dbReference>
<dbReference type="InterPro" id="IPR001138">
    <property type="entry name" value="Zn2Cys6_DnaBD"/>
</dbReference>
<organism evidence="4 5">
    <name type="scientific">Heterodermia speciosa</name>
    <dbReference type="NCBI Taxonomy" id="116794"/>
    <lineage>
        <taxon>Eukaryota</taxon>
        <taxon>Fungi</taxon>
        <taxon>Dikarya</taxon>
        <taxon>Ascomycota</taxon>
        <taxon>Pezizomycotina</taxon>
        <taxon>Lecanoromycetes</taxon>
        <taxon>OSLEUM clade</taxon>
        <taxon>Lecanoromycetidae</taxon>
        <taxon>Caliciales</taxon>
        <taxon>Physciaceae</taxon>
        <taxon>Heterodermia</taxon>
    </lineage>
</organism>
<feature type="domain" description="Zn(2)-C6 fungal-type" evidence="3">
    <location>
        <begin position="9"/>
        <end position="37"/>
    </location>
</feature>
<protein>
    <recommendedName>
        <fullName evidence="3">Zn(2)-C6 fungal-type domain-containing protein</fullName>
    </recommendedName>
</protein>
<gene>
    <name evidence="4" type="ORF">HETSPECPRED_010509</name>
</gene>
<evidence type="ECO:0000313" key="5">
    <source>
        <dbReference type="Proteomes" id="UP000664521"/>
    </source>
</evidence>
<dbReference type="Pfam" id="PF00172">
    <property type="entry name" value="Zn_clus"/>
    <property type="match status" value="1"/>
</dbReference>
<dbReference type="GO" id="GO:0000981">
    <property type="term" value="F:DNA-binding transcription factor activity, RNA polymerase II-specific"/>
    <property type="evidence" value="ECO:0007669"/>
    <property type="project" value="InterPro"/>
</dbReference>
<comment type="caution">
    <text evidence="4">The sequence shown here is derived from an EMBL/GenBank/DDBJ whole genome shotgun (WGS) entry which is preliminary data.</text>
</comment>
<evidence type="ECO:0000313" key="4">
    <source>
        <dbReference type="EMBL" id="CAF9936947.1"/>
    </source>
</evidence>
<sequence>MPETKTKRGCWTCKNRKIRCDLGRPVCETCVLAKRKCLGYGLRLSWPGENDRRRAMTQSPPLSQRSRLPLPTAVTGFLNTTFWDLTLHHEVVNSGELQHHIGSWSQTRMVARPLSTIWSTLGDEDQKLLSYYETTASRMITTIDDEANGFRHVLISMAFSGSSDSSSAIIQAILAFSACQLYGGDAASVHNAAAVQALSKSMETSSAPQDRLCQLAASMLLVTFGVFHFNKSAVSHLAFSD</sequence>
<dbReference type="AlphaFoldDB" id="A0A8H3G9A5"/>
<dbReference type="SUPFAM" id="SSF57701">
    <property type="entry name" value="Zn2/Cys6 DNA-binding domain"/>
    <property type="match status" value="1"/>
</dbReference>
<dbReference type="PANTHER" id="PTHR37534:SF49">
    <property type="entry name" value="LYSINE BIOSYNTHESIS REGULATORY PROTEIN LYS14"/>
    <property type="match status" value="1"/>
</dbReference>
<dbReference type="Proteomes" id="UP000664521">
    <property type="component" value="Unassembled WGS sequence"/>
</dbReference>
<dbReference type="PROSITE" id="PS50048">
    <property type="entry name" value="ZN2_CY6_FUNGAL_2"/>
    <property type="match status" value="1"/>
</dbReference>
<evidence type="ECO:0000259" key="3">
    <source>
        <dbReference type="PROSITE" id="PS50048"/>
    </source>
</evidence>
<comment type="subcellular location">
    <subcellularLocation>
        <location evidence="1">Nucleus</location>
    </subcellularLocation>
</comment>
<dbReference type="CDD" id="cd00067">
    <property type="entry name" value="GAL4"/>
    <property type="match status" value="1"/>
</dbReference>